<feature type="transmembrane region" description="Helical" evidence="9">
    <location>
        <begin position="298"/>
        <end position="331"/>
    </location>
</feature>
<evidence type="ECO:0000256" key="2">
    <source>
        <dbReference type="ARBA" id="ARBA00009773"/>
    </source>
</evidence>
<dbReference type="EMBL" id="DVOB01000067">
    <property type="protein sequence ID" value="HIU95651.1"/>
    <property type="molecule type" value="Genomic_DNA"/>
</dbReference>
<dbReference type="GO" id="GO:0005886">
    <property type="term" value="C:plasma membrane"/>
    <property type="evidence" value="ECO:0007669"/>
    <property type="project" value="UniProtKB-SubCell"/>
</dbReference>
<feature type="transmembrane region" description="Helical" evidence="9">
    <location>
        <begin position="102"/>
        <end position="128"/>
    </location>
</feature>
<keyword evidence="3" id="KW-0813">Transport</keyword>
<sequence>MNRLKELLKDKTFTRGSIFIVFNAALLCILFFIIRDIGSIASTLYGWLRTLLDAFWPLILGLILAYLLNPLSELIDSKLMERLIKLPEDPLKAEKRRNLRHLLSVILTFLIAIAAVIAIILGFAVMIIGNINFSDLPSTFSDFMRGILNYESTFKNWITTNIPESMLSERLTDLTSTVMTWISDNISASSVISFFTSISGSIVDVVVGIIVSIYLMKDKQFFLGLWRKFLHLTLPQKRHAVLTEALSEINTVFSKFIRGALLDALIIAILASIGLSIMGLEGSVFIGIFAGIANVIPYFGPVIGMIPAFLMGLCTDGFWSGALAVIILLVIQQIDCNFIYPKIVGTSTGLHPLMVLLAVSVFGYFGGILGMLLAVPIAGIIQVFVVKWAESREIRIKKSVGPDAPNATGDTATSDSRDNKDDRQM</sequence>
<dbReference type="PANTHER" id="PTHR21716">
    <property type="entry name" value="TRANSMEMBRANE PROTEIN"/>
    <property type="match status" value="1"/>
</dbReference>
<dbReference type="Pfam" id="PF01594">
    <property type="entry name" value="AI-2E_transport"/>
    <property type="match status" value="1"/>
</dbReference>
<keyword evidence="4" id="KW-1003">Cell membrane</keyword>
<evidence type="ECO:0000256" key="6">
    <source>
        <dbReference type="ARBA" id="ARBA00022989"/>
    </source>
</evidence>
<dbReference type="GO" id="GO:0055085">
    <property type="term" value="P:transmembrane transport"/>
    <property type="evidence" value="ECO:0007669"/>
    <property type="project" value="TreeGrafter"/>
</dbReference>
<gene>
    <name evidence="10" type="ORF">IAD25_02940</name>
</gene>
<comment type="caution">
    <text evidence="10">The sequence shown here is derived from an EMBL/GenBank/DDBJ whole genome shotgun (WGS) entry which is preliminary data.</text>
</comment>
<dbReference type="PANTHER" id="PTHR21716:SF53">
    <property type="entry name" value="PERMEASE PERM-RELATED"/>
    <property type="match status" value="1"/>
</dbReference>
<name>A0A9D1SUX0_9FIRM</name>
<evidence type="ECO:0000256" key="7">
    <source>
        <dbReference type="ARBA" id="ARBA00023136"/>
    </source>
</evidence>
<organism evidence="10 11">
    <name type="scientific">Candidatus Allocopromorpha excrementipullorum</name>
    <dbReference type="NCBI Taxonomy" id="2840743"/>
    <lineage>
        <taxon>Bacteria</taxon>
        <taxon>Bacillati</taxon>
        <taxon>Bacillota</taxon>
        <taxon>Clostridia</taxon>
        <taxon>Eubacteriales</taxon>
        <taxon>Eubacteriaceae</taxon>
        <taxon>Eubacteriaceae incertae sedis</taxon>
        <taxon>Candidatus Allocopromorpha</taxon>
    </lineage>
</organism>
<dbReference type="InterPro" id="IPR002549">
    <property type="entry name" value="AI-2E-like"/>
</dbReference>
<accession>A0A9D1SUX0</accession>
<reference evidence="10" key="2">
    <citation type="journal article" date="2021" name="PeerJ">
        <title>Extensive microbial diversity within the chicken gut microbiome revealed by metagenomics and culture.</title>
        <authorList>
            <person name="Gilroy R."/>
            <person name="Ravi A."/>
            <person name="Getino M."/>
            <person name="Pursley I."/>
            <person name="Horton D.L."/>
            <person name="Alikhan N.F."/>
            <person name="Baker D."/>
            <person name="Gharbi K."/>
            <person name="Hall N."/>
            <person name="Watson M."/>
            <person name="Adriaenssens E.M."/>
            <person name="Foster-Nyarko E."/>
            <person name="Jarju S."/>
            <person name="Secka A."/>
            <person name="Antonio M."/>
            <person name="Oren A."/>
            <person name="Chaudhuri R.R."/>
            <person name="La Ragione R."/>
            <person name="Hildebrand F."/>
            <person name="Pallen M.J."/>
        </authorList>
    </citation>
    <scope>NUCLEOTIDE SEQUENCE</scope>
    <source>
        <strain evidence="10">ChiSjej4B22-8349</strain>
    </source>
</reference>
<reference evidence="10" key="1">
    <citation type="submission" date="2020-10" db="EMBL/GenBank/DDBJ databases">
        <authorList>
            <person name="Gilroy R."/>
        </authorList>
    </citation>
    <scope>NUCLEOTIDE SEQUENCE</scope>
    <source>
        <strain evidence="10">ChiSjej4B22-8349</strain>
    </source>
</reference>
<proteinExistence type="inferred from homology"/>
<feature type="transmembrane region" description="Helical" evidence="9">
    <location>
        <begin position="368"/>
        <end position="389"/>
    </location>
</feature>
<feature type="compositionally biased region" description="Basic and acidic residues" evidence="8">
    <location>
        <begin position="415"/>
        <end position="425"/>
    </location>
</feature>
<evidence type="ECO:0000256" key="8">
    <source>
        <dbReference type="SAM" id="MobiDB-lite"/>
    </source>
</evidence>
<evidence type="ECO:0000256" key="9">
    <source>
        <dbReference type="SAM" id="Phobius"/>
    </source>
</evidence>
<evidence type="ECO:0000256" key="4">
    <source>
        <dbReference type="ARBA" id="ARBA00022475"/>
    </source>
</evidence>
<feature type="region of interest" description="Disordered" evidence="8">
    <location>
        <begin position="400"/>
        <end position="425"/>
    </location>
</feature>
<dbReference type="AlphaFoldDB" id="A0A9D1SUX0"/>
<feature type="transmembrane region" description="Helical" evidence="9">
    <location>
        <begin position="191"/>
        <end position="215"/>
    </location>
</feature>
<evidence type="ECO:0000313" key="10">
    <source>
        <dbReference type="EMBL" id="HIU95651.1"/>
    </source>
</evidence>
<feature type="transmembrane region" description="Helical" evidence="9">
    <location>
        <begin position="54"/>
        <end position="75"/>
    </location>
</feature>
<evidence type="ECO:0000256" key="5">
    <source>
        <dbReference type="ARBA" id="ARBA00022692"/>
    </source>
</evidence>
<evidence type="ECO:0000256" key="3">
    <source>
        <dbReference type="ARBA" id="ARBA00022448"/>
    </source>
</evidence>
<evidence type="ECO:0000256" key="1">
    <source>
        <dbReference type="ARBA" id="ARBA00004651"/>
    </source>
</evidence>
<keyword evidence="6 9" id="KW-1133">Transmembrane helix</keyword>
<evidence type="ECO:0000313" key="11">
    <source>
        <dbReference type="Proteomes" id="UP000824130"/>
    </source>
</evidence>
<protein>
    <submittedName>
        <fullName evidence="10">AI-2E family transporter</fullName>
    </submittedName>
</protein>
<comment type="similarity">
    <text evidence="2">Belongs to the autoinducer-2 exporter (AI-2E) (TC 2.A.86) family.</text>
</comment>
<keyword evidence="5 9" id="KW-0812">Transmembrane</keyword>
<dbReference type="Proteomes" id="UP000824130">
    <property type="component" value="Unassembled WGS sequence"/>
</dbReference>
<keyword evidence="7 9" id="KW-0472">Membrane</keyword>
<feature type="transmembrane region" description="Helical" evidence="9">
    <location>
        <begin position="264"/>
        <end position="292"/>
    </location>
</feature>
<feature type="transmembrane region" description="Helical" evidence="9">
    <location>
        <begin position="12"/>
        <end position="34"/>
    </location>
</feature>
<comment type="subcellular location">
    <subcellularLocation>
        <location evidence="1">Cell membrane</location>
        <topology evidence="1">Multi-pass membrane protein</topology>
    </subcellularLocation>
</comment>